<dbReference type="PANTHER" id="PTHR43592">
    <property type="entry name" value="CAAX AMINO TERMINAL PROTEASE"/>
    <property type="match status" value="1"/>
</dbReference>
<proteinExistence type="predicted"/>
<dbReference type="EMBL" id="DTMF01000311">
    <property type="protein sequence ID" value="HGF35253.1"/>
    <property type="molecule type" value="Genomic_DNA"/>
</dbReference>
<gene>
    <name evidence="3" type="ORF">ENW96_12885</name>
</gene>
<keyword evidence="1" id="KW-1133">Transmembrane helix</keyword>
<feature type="domain" description="CAAX prenyl protease 2/Lysostaphin resistance protein A-like" evidence="2">
    <location>
        <begin position="127"/>
        <end position="216"/>
    </location>
</feature>
<name>A0A7C3ZC61_9BACT</name>
<keyword evidence="3" id="KW-0378">Hydrolase</keyword>
<protein>
    <submittedName>
        <fullName evidence="3">CPBP family intramembrane metalloprotease</fullName>
    </submittedName>
</protein>
<reference evidence="3" key="1">
    <citation type="journal article" date="2020" name="mSystems">
        <title>Genome- and Community-Level Interaction Insights into Carbon Utilization and Element Cycling Functions of Hydrothermarchaeota in Hydrothermal Sediment.</title>
        <authorList>
            <person name="Zhou Z."/>
            <person name="Liu Y."/>
            <person name="Xu W."/>
            <person name="Pan J."/>
            <person name="Luo Z.H."/>
            <person name="Li M."/>
        </authorList>
    </citation>
    <scope>NUCLEOTIDE SEQUENCE [LARGE SCALE GENOMIC DNA]</scope>
    <source>
        <strain evidence="3">SpSt-897</strain>
    </source>
</reference>
<evidence type="ECO:0000313" key="3">
    <source>
        <dbReference type="EMBL" id="HGF35253.1"/>
    </source>
</evidence>
<evidence type="ECO:0000256" key="1">
    <source>
        <dbReference type="SAM" id="Phobius"/>
    </source>
</evidence>
<feature type="transmembrane region" description="Helical" evidence="1">
    <location>
        <begin position="128"/>
        <end position="152"/>
    </location>
</feature>
<feature type="transmembrane region" description="Helical" evidence="1">
    <location>
        <begin position="83"/>
        <end position="108"/>
    </location>
</feature>
<keyword evidence="1" id="KW-0472">Membrane</keyword>
<feature type="transmembrane region" description="Helical" evidence="1">
    <location>
        <begin position="12"/>
        <end position="33"/>
    </location>
</feature>
<comment type="caution">
    <text evidence="3">The sequence shown here is derived from an EMBL/GenBank/DDBJ whole genome shotgun (WGS) entry which is preliminary data.</text>
</comment>
<dbReference type="InterPro" id="IPR003675">
    <property type="entry name" value="Rce1/LyrA-like_dom"/>
</dbReference>
<organism evidence="3">
    <name type="scientific">Desulfobacca acetoxidans</name>
    <dbReference type="NCBI Taxonomy" id="60893"/>
    <lineage>
        <taxon>Bacteria</taxon>
        <taxon>Pseudomonadati</taxon>
        <taxon>Thermodesulfobacteriota</taxon>
        <taxon>Desulfobaccia</taxon>
        <taxon>Desulfobaccales</taxon>
        <taxon>Desulfobaccaceae</taxon>
        <taxon>Desulfobacca</taxon>
    </lineage>
</organism>
<dbReference type="Pfam" id="PF02517">
    <property type="entry name" value="Rce1-like"/>
    <property type="match status" value="1"/>
</dbReference>
<dbReference type="AlphaFoldDB" id="A0A7C3ZC61"/>
<keyword evidence="1" id="KW-0812">Transmembrane</keyword>
<feature type="transmembrane region" description="Helical" evidence="1">
    <location>
        <begin position="184"/>
        <end position="200"/>
    </location>
</feature>
<evidence type="ECO:0000259" key="2">
    <source>
        <dbReference type="Pfam" id="PF02517"/>
    </source>
</evidence>
<dbReference type="GO" id="GO:0008237">
    <property type="term" value="F:metallopeptidase activity"/>
    <property type="evidence" value="ECO:0007669"/>
    <property type="project" value="UniProtKB-KW"/>
</dbReference>
<feature type="transmembrane region" description="Helical" evidence="1">
    <location>
        <begin position="39"/>
        <end position="63"/>
    </location>
</feature>
<accession>A0A7C3ZC61</accession>
<keyword evidence="3" id="KW-0482">Metalloprotease</keyword>
<keyword evidence="3" id="KW-0645">Protease</keyword>
<dbReference type="GO" id="GO:0080120">
    <property type="term" value="P:CAAX-box protein maturation"/>
    <property type="evidence" value="ECO:0007669"/>
    <property type="project" value="UniProtKB-ARBA"/>
</dbReference>
<dbReference type="GO" id="GO:0004175">
    <property type="term" value="F:endopeptidase activity"/>
    <property type="evidence" value="ECO:0007669"/>
    <property type="project" value="UniProtKB-ARBA"/>
</dbReference>
<sequence length="228" mass="25031">MPSTPESQKEKLIEVSVFLFLIVPSMVLSFFVFRQGRLGFVFTAFSVILRDLSLVSLILFFIWRNREPLAQLGWNFKNGWKDVALGIGLFLPMFFGAGLLDHALQAAGLSAPVTPMPSFLEPRGRAELLLGFFLVTVVAVAEETIFRGYLLLRLRGSKLSLPKAALLSAVIFSLGHGYEGTSGVVTVGTMGLVLAVVFIWRQSLVAPMVMHFLQDFTGIVLAPLLGLK</sequence>
<dbReference type="GO" id="GO:0006508">
    <property type="term" value="P:proteolysis"/>
    <property type="evidence" value="ECO:0007669"/>
    <property type="project" value="UniProtKB-KW"/>
</dbReference>
<dbReference type="PANTHER" id="PTHR43592:SF15">
    <property type="entry name" value="CAAX AMINO TERMINAL PROTEASE FAMILY PROTEIN"/>
    <property type="match status" value="1"/>
</dbReference>